<dbReference type="EMBL" id="DAAQLY010000014">
    <property type="protein sequence ID" value="HAD9889479.1"/>
    <property type="molecule type" value="Genomic_DNA"/>
</dbReference>
<reference evidence="2" key="2">
    <citation type="submission" date="2019-01" db="EMBL/GenBank/DDBJ databases">
        <authorList>
            <consortium name="NCBI Pathogen Detection Project"/>
        </authorList>
    </citation>
    <scope>NUCLEOTIDE SEQUENCE</scope>
    <source>
        <strain evidence="2">Sam_f9e39395-c0eb-484c-8395-e668deecbaab</strain>
    </source>
</reference>
<feature type="non-terminal residue" evidence="2">
    <location>
        <position position="25"/>
    </location>
</feature>
<evidence type="ECO:0000313" key="2">
    <source>
        <dbReference type="EMBL" id="HAD9889479.1"/>
    </source>
</evidence>
<name>A0A723WMR4_SALET</name>
<proteinExistence type="predicted"/>
<dbReference type="AlphaFoldDB" id="A0A723WMR4"/>
<organism evidence="2">
    <name type="scientific">Salmonella enterica subsp. enterica serovar Brandenburg</name>
    <dbReference type="NCBI Taxonomy" id="149387"/>
    <lineage>
        <taxon>Bacteria</taxon>
        <taxon>Pseudomonadati</taxon>
        <taxon>Pseudomonadota</taxon>
        <taxon>Gammaproteobacteria</taxon>
        <taxon>Enterobacterales</taxon>
        <taxon>Enterobacteriaceae</taxon>
        <taxon>Salmonella</taxon>
    </lineage>
</organism>
<comment type="caution">
    <text evidence="2">The sequence shown here is derived from an EMBL/GenBank/DDBJ whole genome shotgun (WGS) entry which is preliminary data.</text>
</comment>
<feature type="compositionally biased region" description="Polar residues" evidence="1">
    <location>
        <begin position="1"/>
        <end position="13"/>
    </location>
</feature>
<protein>
    <submittedName>
        <fullName evidence="2">IS200/IS605 family transposase</fullName>
    </submittedName>
</protein>
<feature type="region of interest" description="Disordered" evidence="1">
    <location>
        <begin position="1"/>
        <end position="25"/>
    </location>
</feature>
<reference evidence="2" key="1">
    <citation type="journal article" date="2018" name="Genome Biol.">
        <title>SKESA: strategic k-mer extension for scrupulous assemblies.</title>
        <authorList>
            <person name="Souvorov A."/>
            <person name="Agarwala R."/>
            <person name="Lipman D.J."/>
        </authorList>
    </citation>
    <scope>NUCLEOTIDE SEQUENCE</scope>
    <source>
        <strain evidence="2">Sam_f9e39395-c0eb-484c-8395-e668deecbaab</strain>
    </source>
</reference>
<evidence type="ECO:0000256" key="1">
    <source>
        <dbReference type="SAM" id="MobiDB-lite"/>
    </source>
</evidence>
<sequence length="25" mass="2682">MRSGNCKSSTRNQKGVPMGDEKSLA</sequence>
<gene>
    <name evidence="2" type="ORF">G2205_19710</name>
</gene>
<accession>A0A723WMR4</accession>